<protein>
    <submittedName>
        <fullName evidence="6">LysR family transcriptional regulator</fullName>
    </submittedName>
</protein>
<dbReference type="Gene3D" id="3.40.190.290">
    <property type="match status" value="1"/>
</dbReference>
<feature type="domain" description="HTH lysR-type" evidence="5">
    <location>
        <begin position="35"/>
        <end position="77"/>
    </location>
</feature>
<proteinExistence type="inferred from homology"/>
<evidence type="ECO:0000259" key="5">
    <source>
        <dbReference type="PROSITE" id="PS50931"/>
    </source>
</evidence>
<dbReference type="SUPFAM" id="SSF53850">
    <property type="entry name" value="Periplasmic binding protein-like II"/>
    <property type="match status" value="1"/>
</dbReference>
<sequence>MYTVITVALKATPEGRFVELDERWIFYLHESIVGGSVRAAADKLNVNPSAISRQIVHLEQAVGASLMERHSKGVRATEAGELVLDYYRRRRADHDDTLSRIEDIKGLRRGHISLALGEGFIDTIAAGPLARFWKRYPEISLNVDVTSTNDVARLLLEDAVHIGLIYNPPKEPRLRTHSVALQPVRVIARADHPFAALGRPLDITELLDQRIAQLQHSYGIRQIIDNATHISGLRIPAAVTTSSISMLKSFVEHGGGITLAPSFVAANEIQSGKFVAVPLRHNVLDASMHVMSRLGRQLPSAATMVLRQIGREFRRLEAADDSLRAANKPHGASYTND</sequence>
<keyword evidence="3" id="KW-0238">DNA-binding</keyword>
<evidence type="ECO:0000256" key="3">
    <source>
        <dbReference type="ARBA" id="ARBA00023125"/>
    </source>
</evidence>
<keyword evidence="7" id="KW-1185">Reference proteome</keyword>
<dbReference type="RefSeq" id="WP_207879008.1">
    <property type="nucleotide sequence ID" value="NZ_JAFVMF010000002.1"/>
</dbReference>
<gene>
    <name evidence="6" type="ORF">J2D73_02350</name>
</gene>
<dbReference type="Pfam" id="PF00126">
    <property type="entry name" value="HTH_1"/>
    <property type="match status" value="1"/>
</dbReference>
<evidence type="ECO:0000313" key="7">
    <source>
        <dbReference type="Proteomes" id="UP000664771"/>
    </source>
</evidence>
<dbReference type="PANTHER" id="PTHR30419">
    <property type="entry name" value="HTH-TYPE TRANSCRIPTIONAL REGULATOR YBHD"/>
    <property type="match status" value="1"/>
</dbReference>
<evidence type="ECO:0000256" key="1">
    <source>
        <dbReference type="ARBA" id="ARBA00009437"/>
    </source>
</evidence>
<dbReference type="Proteomes" id="UP000664771">
    <property type="component" value="Unassembled WGS sequence"/>
</dbReference>
<dbReference type="Gene3D" id="1.10.10.10">
    <property type="entry name" value="Winged helix-like DNA-binding domain superfamily/Winged helix DNA-binding domain"/>
    <property type="match status" value="1"/>
</dbReference>
<reference evidence="6 7" key="1">
    <citation type="submission" date="2021-03" db="EMBL/GenBank/DDBJ databases">
        <title>The complete genome sequence of Acetobacter sacchari TBRC 11175.</title>
        <authorList>
            <person name="Charoenyingcharoen P."/>
            <person name="Yukphan P."/>
        </authorList>
    </citation>
    <scope>NUCLEOTIDE SEQUENCE [LARGE SCALE GENOMIC DNA]</scope>
    <source>
        <strain evidence="6 7">TBRC 11175</strain>
    </source>
</reference>
<dbReference type="InterPro" id="IPR000847">
    <property type="entry name" value="LysR_HTH_N"/>
</dbReference>
<dbReference type="InterPro" id="IPR036390">
    <property type="entry name" value="WH_DNA-bd_sf"/>
</dbReference>
<dbReference type="SUPFAM" id="SSF46785">
    <property type="entry name" value="Winged helix' DNA-binding domain"/>
    <property type="match status" value="1"/>
</dbReference>
<dbReference type="EMBL" id="JAFVMF010000002">
    <property type="protein sequence ID" value="MBO1358640.1"/>
    <property type="molecule type" value="Genomic_DNA"/>
</dbReference>
<organism evidence="6 7">
    <name type="scientific">Acetobacter sacchari</name>
    <dbReference type="NCBI Taxonomy" id="2661687"/>
    <lineage>
        <taxon>Bacteria</taxon>
        <taxon>Pseudomonadati</taxon>
        <taxon>Pseudomonadota</taxon>
        <taxon>Alphaproteobacteria</taxon>
        <taxon>Acetobacterales</taxon>
        <taxon>Acetobacteraceae</taxon>
        <taxon>Acetobacter</taxon>
    </lineage>
</organism>
<evidence type="ECO:0000256" key="2">
    <source>
        <dbReference type="ARBA" id="ARBA00023015"/>
    </source>
</evidence>
<dbReference type="InterPro" id="IPR005119">
    <property type="entry name" value="LysR_subst-bd"/>
</dbReference>
<keyword evidence="4" id="KW-0804">Transcription</keyword>
<dbReference type="PROSITE" id="PS50931">
    <property type="entry name" value="HTH_LYSR"/>
    <property type="match status" value="1"/>
</dbReference>
<keyword evidence="2" id="KW-0805">Transcription regulation</keyword>
<dbReference type="InterPro" id="IPR036388">
    <property type="entry name" value="WH-like_DNA-bd_sf"/>
</dbReference>
<comment type="caution">
    <text evidence="6">The sequence shown here is derived from an EMBL/GenBank/DDBJ whole genome shotgun (WGS) entry which is preliminary data.</text>
</comment>
<dbReference type="Pfam" id="PF03466">
    <property type="entry name" value="LysR_substrate"/>
    <property type="match status" value="1"/>
</dbReference>
<dbReference type="PANTHER" id="PTHR30419:SF8">
    <property type="entry name" value="NITROGEN ASSIMILATION TRANSCRIPTIONAL ACTIVATOR-RELATED"/>
    <property type="match status" value="1"/>
</dbReference>
<comment type="similarity">
    <text evidence="1">Belongs to the LysR transcriptional regulatory family.</text>
</comment>
<evidence type="ECO:0000313" key="6">
    <source>
        <dbReference type="EMBL" id="MBO1358640.1"/>
    </source>
</evidence>
<name>A0ABS3LRX0_9PROT</name>
<accession>A0ABS3LRX0</accession>
<dbReference type="InterPro" id="IPR050950">
    <property type="entry name" value="HTH-type_LysR_regulators"/>
</dbReference>
<evidence type="ECO:0000256" key="4">
    <source>
        <dbReference type="ARBA" id="ARBA00023163"/>
    </source>
</evidence>